<protein>
    <submittedName>
        <fullName evidence="1">Uncharacterized protein</fullName>
    </submittedName>
</protein>
<name>A0ABV0UV74_9TELE</name>
<gene>
    <name evidence="1" type="ORF">ILYODFUR_020623</name>
</gene>
<keyword evidence="2" id="KW-1185">Reference proteome</keyword>
<evidence type="ECO:0000313" key="1">
    <source>
        <dbReference type="EMBL" id="MEQ2248594.1"/>
    </source>
</evidence>
<dbReference type="EMBL" id="JAHRIQ010083237">
    <property type="protein sequence ID" value="MEQ2248594.1"/>
    <property type="molecule type" value="Genomic_DNA"/>
</dbReference>
<dbReference type="Proteomes" id="UP001482620">
    <property type="component" value="Unassembled WGS sequence"/>
</dbReference>
<reference evidence="1 2" key="1">
    <citation type="submission" date="2021-06" db="EMBL/GenBank/DDBJ databases">
        <authorList>
            <person name="Palmer J.M."/>
        </authorList>
    </citation>
    <scope>NUCLEOTIDE SEQUENCE [LARGE SCALE GENOMIC DNA]</scope>
    <source>
        <strain evidence="2">if_2019</strain>
        <tissue evidence="1">Muscle</tissue>
    </source>
</reference>
<organism evidence="1 2">
    <name type="scientific">Ilyodon furcidens</name>
    <name type="common">goldbreast splitfin</name>
    <dbReference type="NCBI Taxonomy" id="33524"/>
    <lineage>
        <taxon>Eukaryota</taxon>
        <taxon>Metazoa</taxon>
        <taxon>Chordata</taxon>
        <taxon>Craniata</taxon>
        <taxon>Vertebrata</taxon>
        <taxon>Euteleostomi</taxon>
        <taxon>Actinopterygii</taxon>
        <taxon>Neopterygii</taxon>
        <taxon>Teleostei</taxon>
        <taxon>Neoteleostei</taxon>
        <taxon>Acanthomorphata</taxon>
        <taxon>Ovalentaria</taxon>
        <taxon>Atherinomorphae</taxon>
        <taxon>Cyprinodontiformes</taxon>
        <taxon>Goodeidae</taxon>
        <taxon>Ilyodon</taxon>
    </lineage>
</organism>
<proteinExistence type="predicted"/>
<comment type="caution">
    <text evidence="1">The sequence shown here is derived from an EMBL/GenBank/DDBJ whole genome shotgun (WGS) entry which is preliminary data.</text>
</comment>
<evidence type="ECO:0000313" key="2">
    <source>
        <dbReference type="Proteomes" id="UP001482620"/>
    </source>
</evidence>
<accession>A0ABV0UV74</accession>
<sequence length="99" mass="10730">MENSWNTWVGPPDNNVDCFISSSLCPDGGTATVSVTSCLHVNQHIRGHHVPFNLTSRALSSHNLQATSSSRPSGAASFSAQSLWTQNILYITWSTKPTN</sequence>